<sequence>MLTITIFLFLLKEYSCYLVLPKPLDKKPLLRSPVNNGPIPEYFDWRDRDAVSPVVNQGVCAACWAFATTATIESHRKIYLEVKEKLSEQFLIDCDDAGMGCRDGSMLQAYANMIIKSGGILRNVDYYPYAEEQRECRWNAVLNHHATNYTTRWFENGPKPHPRPVPVVGFRRVIRDEDVMARYLYRHGPLSAAINSASMDNYTGGIDEPTEKSCSPSGLNHAVEIVGYNVYEDENGNRTPYWIIKNSWGAGWGENGYYYLVRGRNACGIASDVSFPIVG</sequence>
<dbReference type="Proteomes" id="UP000249218">
    <property type="component" value="Unassembled WGS sequence"/>
</dbReference>
<dbReference type="InterPro" id="IPR025660">
    <property type="entry name" value="Pept_his_AS"/>
</dbReference>
<dbReference type="PRINTS" id="PR00705">
    <property type="entry name" value="PAPAIN"/>
</dbReference>
<organism evidence="5 6">
    <name type="scientific">Helicoverpa armigera</name>
    <name type="common">Cotton bollworm</name>
    <name type="synonym">Heliothis armigera</name>
    <dbReference type="NCBI Taxonomy" id="29058"/>
    <lineage>
        <taxon>Eukaryota</taxon>
        <taxon>Metazoa</taxon>
        <taxon>Ecdysozoa</taxon>
        <taxon>Arthropoda</taxon>
        <taxon>Hexapoda</taxon>
        <taxon>Insecta</taxon>
        <taxon>Pterygota</taxon>
        <taxon>Neoptera</taxon>
        <taxon>Endopterygota</taxon>
        <taxon>Lepidoptera</taxon>
        <taxon>Glossata</taxon>
        <taxon>Ditrysia</taxon>
        <taxon>Noctuoidea</taxon>
        <taxon>Noctuidae</taxon>
        <taxon>Heliothinae</taxon>
        <taxon>Helicoverpa</taxon>
    </lineage>
</organism>
<keyword evidence="6" id="KW-1185">Reference proteome</keyword>
<gene>
    <name evidence="5" type="primary">HaOG217002</name>
    <name evidence="5" type="ORF">B5X24_HaOG217002</name>
</gene>
<dbReference type="InterPro" id="IPR000668">
    <property type="entry name" value="Peptidase_C1A_C"/>
</dbReference>
<dbReference type="InterPro" id="IPR039417">
    <property type="entry name" value="Peptidase_C1A_papain-like"/>
</dbReference>
<dbReference type="SMART" id="SM00645">
    <property type="entry name" value="Pept_C1"/>
    <property type="match status" value="1"/>
</dbReference>
<accession>A0A2W1BV02</accession>
<feature type="chain" id="PRO_5018733859" description="Peptidase C1A papain C-terminal domain-containing protein" evidence="3">
    <location>
        <begin position="17"/>
        <end position="279"/>
    </location>
</feature>
<evidence type="ECO:0000256" key="3">
    <source>
        <dbReference type="SAM" id="SignalP"/>
    </source>
</evidence>
<dbReference type="PANTHER" id="PTHR12411">
    <property type="entry name" value="CYSTEINE PROTEASE FAMILY C1-RELATED"/>
    <property type="match status" value="1"/>
</dbReference>
<proteinExistence type="inferred from homology"/>
<evidence type="ECO:0000256" key="2">
    <source>
        <dbReference type="ARBA" id="ARBA00023157"/>
    </source>
</evidence>
<comment type="similarity">
    <text evidence="1">Belongs to the peptidase C1 family.</text>
</comment>
<dbReference type="Pfam" id="PF00112">
    <property type="entry name" value="Peptidase_C1"/>
    <property type="match status" value="1"/>
</dbReference>
<dbReference type="InterPro" id="IPR038765">
    <property type="entry name" value="Papain-like_cys_pep_sf"/>
</dbReference>
<dbReference type="AlphaFoldDB" id="A0A2W1BV02"/>
<dbReference type="InterPro" id="IPR013128">
    <property type="entry name" value="Peptidase_C1A"/>
</dbReference>
<keyword evidence="3" id="KW-0732">Signal</keyword>
<feature type="signal peptide" evidence="3">
    <location>
        <begin position="1"/>
        <end position="16"/>
    </location>
</feature>
<dbReference type="GO" id="GO:0008234">
    <property type="term" value="F:cysteine-type peptidase activity"/>
    <property type="evidence" value="ECO:0007669"/>
    <property type="project" value="InterPro"/>
</dbReference>
<dbReference type="SUPFAM" id="SSF54001">
    <property type="entry name" value="Cysteine proteinases"/>
    <property type="match status" value="1"/>
</dbReference>
<dbReference type="EMBL" id="KZ149893">
    <property type="protein sequence ID" value="PZC78912.1"/>
    <property type="molecule type" value="Genomic_DNA"/>
</dbReference>
<dbReference type="OrthoDB" id="190265at2759"/>
<dbReference type="PROSITE" id="PS00639">
    <property type="entry name" value="THIOL_PROTEASE_HIS"/>
    <property type="match status" value="1"/>
</dbReference>
<reference evidence="5 6" key="1">
    <citation type="journal article" date="2017" name="BMC Biol.">
        <title>Genomic innovations, transcriptional plasticity and gene loss underlying the evolution and divergence of two highly polyphagous and invasive Helicoverpa pest species.</title>
        <authorList>
            <person name="Pearce S.L."/>
            <person name="Clarke D.F."/>
            <person name="East P.D."/>
            <person name="Elfekih S."/>
            <person name="Gordon K.H."/>
            <person name="Jermiin L.S."/>
            <person name="McGaughran A."/>
            <person name="Oakeshott J.G."/>
            <person name="Papanikolaou A."/>
            <person name="Perera O.P."/>
            <person name="Rane R.V."/>
            <person name="Richards S."/>
            <person name="Tay W.T."/>
            <person name="Walsh T.K."/>
            <person name="Anderson A."/>
            <person name="Anderson C.J."/>
            <person name="Asgari S."/>
            <person name="Board P.G."/>
            <person name="Bretschneider A."/>
            <person name="Campbell P.M."/>
            <person name="Chertemps T."/>
            <person name="Christeller J.T."/>
            <person name="Coppin C.W."/>
            <person name="Downes S.J."/>
            <person name="Duan G."/>
            <person name="Farnsworth C.A."/>
            <person name="Good R.T."/>
            <person name="Han L.B."/>
            <person name="Han Y.C."/>
            <person name="Hatje K."/>
            <person name="Horne I."/>
            <person name="Huang Y.P."/>
            <person name="Hughes D.S."/>
            <person name="Jacquin-Joly E."/>
            <person name="James W."/>
            <person name="Jhangiani S."/>
            <person name="Kollmar M."/>
            <person name="Kuwar S.S."/>
            <person name="Li S."/>
            <person name="Liu N.Y."/>
            <person name="Maibeche M.T."/>
            <person name="Miller J.R."/>
            <person name="Montagne N."/>
            <person name="Perry T."/>
            <person name="Qu J."/>
            <person name="Song S.V."/>
            <person name="Sutton G.G."/>
            <person name="Vogel H."/>
            <person name="Walenz B.P."/>
            <person name="Xu W."/>
            <person name="Zhang H.J."/>
            <person name="Zou Z."/>
            <person name="Batterham P."/>
            <person name="Edwards O.R."/>
            <person name="Feyereisen R."/>
            <person name="Gibbs R.A."/>
            <person name="Heckel D.G."/>
            <person name="McGrath A."/>
            <person name="Robin C."/>
            <person name="Scherer S.E."/>
            <person name="Worley K.C."/>
            <person name="Wu Y.D."/>
        </authorList>
    </citation>
    <scope>NUCLEOTIDE SEQUENCE [LARGE SCALE GENOMIC DNA]</scope>
    <source>
        <strain evidence="5">Harm_GR_Male_#8</strain>
        <tissue evidence="5">Whole organism</tissue>
    </source>
</reference>
<dbReference type="GO" id="GO:0006508">
    <property type="term" value="P:proteolysis"/>
    <property type="evidence" value="ECO:0007669"/>
    <property type="project" value="InterPro"/>
</dbReference>
<evidence type="ECO:0000256" key="1">
    <source>
        <dbReference type="ARBA" id="ARBA00008455"/>
    </source>
</evidence>
<name>A0A2W1BV02_HELAM</name>
<feature type="domain" description="Peptidase C1A papain C-terminal" evidence="4">
    <location>
        <begin position="39"/>
        <end position="277"/>
    </location>
</feature>
<dbReference type="Gene3D" id="3.90.70.10">
    <property type="entry name" value="Cysteine proteinases"/>
    <property type="match status" value="1"/>
</dbReference>
<dbReference type="CDD" id="cd02248">
    <property type="entry name" value="Peptidase_C1A"/>
    <property type="match status" value="1"/>
</dbReference>
<dbReference type="PROSITE" id="PS00640">
    <property type="entry name" value="THIOL_PROTEASE_ASN"/>
    <property type="match status" value="1"/>
</dbReference>
<protein>
    <recommendedName>
        <fullName evidence="4">Peptidase C1A papain C-terminal domain-containing protein</fullName>
    </recommendedName>
</protein>
<evidence type="ECO:0000259" key="4">
    <source>
        <dbReference type="SMART" id="SM00645"/>
    </source>
</evidence>
<keyword evidence="2" id="KW-1015">Disulfide bond</keyword>
<evidence type="ECO:0000313" key="5">
    <source>
        <dbReference type="EMBL" id="PZC78912.1"/>
    </source>
</evidence>
<dbReference type="InterPro" id="IPR025661">
    <property type="entry name" value="Pept_asp_AS"/>
</dbReference>
<evidence type="ECO:0000313" key="6">
    <source>
        <dbReference type="Proteomes" id="UP000249218"/>
    </source>
</evidence>